<dbReference type="NCBIfam" id="NF045657">
    <property type="entry name" value="MthfCyhylaseFchA"/>
    <property type="match status" value="1"/>
</dbReference>
<feature type="domain" description="Cyclodeaminase/cyclohydrolase" evidence="1">
    <location>
        <begin position="7"/>
        <end position="187"/>
    </location>
</feature>
<dbReference type="AlphaFoldDB" id="A0AAE3HM28"/>
<dbReference type="EMBL" id="JANUCT010000005">
    <property type="protein sequence ID" value="MCS3902972.1"/>
    <property type="molecule type" value="Genomic_DNA"/>
</dbReference>
<dbReference type="InterPro" id="IPR007044">
    <property type="entry name" value="Cyclodeamin/CycHdrlase"/>
</dbReference>
<dbReference type="Proteomes" id="UP001204445">
    <property type="component" value="Unassembled WGS sequence"/>
</dbReference>
<dbReference type="InterPro" id="IPR054893">
    <property type="entry name" value="MthfCyhylase"/>
</dbReference>
<proteinExistence type="predicted"/>
<evidence type="ECO:0000313" key="2">
    <source>
        <dbReference type="EMBL" id="MCS3902972.1"/>
    </source>
</evidence>
<evidence type="ECO:0000313" key="3">
    <source>
        <dbReference type="Proteomes" id="UP001204445"/>
    </source>
</evidence>
<dbReference type="InterPro" id="IPR036178">
    <property type="entry name" value="Formintransfe-cycloase-like_sf"/>
</dbReference>
<comment type="caution">
    <text evidence="2">The sequence shown here is derived from an EMBL/GenBank/DDBJ whole genome shotgun (WGS) entry which is preliminary data.</text>
</comment>
<gene>
    <name evidence="2" type="ORF">J2T55_000980</name>
</gene>
<evidence type="ECO:0000259" key="1">
    <source>
        <dbReference type="Pfam" id="PF04961"/>
    </source>
</evidence>
<protein>
    <submittedName>
        <fullName evidence="2">Formiminotetrahydrofolate cyclodeaminase</fullName>
    </submittedName>
</protein>
<dbReference type="GO" id="GO:0003824">
    <property type="term" value="F:catalytic activity"/>
    <property type="evidence" value="ECO:0007669"/>
    <property type="project" value="InterPro"/>
</dbReference>
<dbReference type="Pfam" id="PF04961">
    <property type="entry name" value="FTCD_C"/>
    <property type="match status" value="1"/>
</dbReference>
<dbReference type="RefSeq" id="WP_259054577.1">
    <property type="nucleotide sequence ID" value="NZ_JANUCT010000005.1"/>
</dbReference>
<sequence>MIKDQPIQQFLDELASKASTPGGGSAAAIMGAMGAALGSMVGNFTVGKKGYEDVDAEVREILDQCEALRDKLTGMIKADIDVFNQVMGAYGMPKDTDEQKAERSKAIQAALKEATDVPLDCAKAAAEVIKLSKPLAEKGNKNVISDAGVAVLAAEAALRSAALNVYINVGGIKDEDFKQSREQELEQTLSGTRELTDEVYEIVKSRL</sequence>
<name>A0AAE3HM28_9GAMM</name>
<dbReference type="Gene3D" id="1.20.120.680">
    <property type="entry name" value="Formiminotetrahydrofolate cyclodeaminase monomer, up-and-down helical bundle"/>
    <property type="match status" value="1"/>
</dbReference>
<organism evidence="2 3">
    <name type="scientific">Methylohalomonas lacus</name>
    <dbReference type="NCBI Taxonomy" id="398773"/>
    <lineage>
        <taxon>Bacteria</taxon>
        <taxon>Pseudomonadati</taxon>
        <taxon>Pseudomonadota</taxon>
        <taxon>Gammaproteobacteria</taxon>
        <taxon>Methylohalomonadales</taxon>
        <taxon>Methylohalomonadaceae</taxon>
        <taxon>Methylohalomonas</taxon>
    </lineage>
</organism>
<dbReference type="SUPFAM" id="SSF101262">
    <property type="entry name" value="Methenyltetrahydrofolate cyclohydrolase-like"/>
    <property type="match status" value="1"/>
</dbReference>
<accession>A0AAE3HM28</accession>
<reference evidence="2" key="1">
    <citation type="submission" date="2022-08" db="EMBL/GenBank/DDBJ databases">
        <title>Genomic Encyclopedia of Type Strains, Phase III (KMG-III): the genomes of soil and plant-associated and newly described type strains.</title>
        <authorList>
            <person name="Whitman W."/>
        </authorList>
    </citation>
    <scope>NUCLEOTIDE SEQUENCE</scope>
    <source>
        <strain evidence="2">HMT 1</strain>
    </source>
</reference>
<keyword evidence="3" id="KW-1185">Reference proteome</keyword>